<keyword evidence="2" id="KW-1185">Reference proteome</keyword>
<evidence type="ECO:0000313" key="2">
    <source>
        <dbReference type="Proteomes" id="UP000824120"/>
    </source>
</evidence>
<dbReference type="EMBL" id="JACXVP010000002">
    <property type="protein sequence ID" value="KAG5621283.1"/>
    <property type="molecule type" value="Genomic_DNA"/>
</dbReference>
<comment type="caution">
    <text evidence="1">The sequence shown here is derived from an EMBL/GenBank/DDBJ whole genome shotgun (WGS) entry which is preliminary data.</text>
</comment>
<sequence>MDLLHHLLVPLHLETKVSIMVKICRNSELDLHSLKVVWHKEVTRILHVLSVVGSSQHKFKRGFKEGERQNCPSKLPWTLPLFYLLSLCGQRAFL</sequence>
<dbReference type="AlphaFoldDB" id="A0A9J6AAG4"/>
<evidence type="ECO:0000313" key="1">
    <source>
        <dbReference type="EMBL" id="KAG5621283.1"/>
    </source>
</evidence>
<gene>
    <name evidence="1" type="ORF">H5410_006501</name>
</gene>
<accession>A0A9J6AAG4</accession>
<protein>
    <submittedName>
        <fullName evidence="1">Uncharacterized protein</fullName>
    </submittedName>
</protein>
<organism evidence="1 2">
    <name type="scientific">Solanum commersonii</name>
    <name type="common">Commerson's wild potato</name>
    <name type="synonym">Commerson's nightshade</name>
    <dbReference type="NCBI Taxonomy" id="4109"/>
    <lineage>
        <taxon>Eukaryota</taxon>
        <taxon>Viridiplantae</taxon>
        <taxon>Streptophyta</taxon>
        <taxon>Embryophyta</taxon>
        <taxon>Tracheophyta</taxon>
        <taxon>Spermatophyta</taxon>
        <taxon>Magnoliopsida</taxon>
        <taxon>eudicotyledons</taxon>
        <taxon>Gunneridae</taxon>
        <taxon>Pentapetalae</taxon>
        <taxon>asterids</taxon>
        <taxon>lamiids</taxon>
        <taxon>Solanales</taxon>
        <taxon>Solanaceae</taxon>
        <taxon>Solanoideae</taxon>
        <taxon>Solaneae</taxon>
        <taxon>Solanum</taxon>
    </lineage>
</organism>
<proteinExistence type="predicted"/>
<name>A0A9J6AAG4_SOLCO</name>
<reference evidence="1 2" key="1">
    <citation type="submission" date="2020-09" db="EMBL/GenBank/DDBJ databases">
        <title>De no assembly of potato wild relative species, Solanum commersonii.</title>
        <authorList>
            <person name="Cho K."/>
        </authorList>
    </citation>
    <scope>NUCLEOTIDE SEQUENCE [LARGE SCALE GENOMIC DNA]</scope>
    <source>
        <strain evidence="1">LZ3.2</strain>
        <tissue evidence="1">Leaf</tissue>
    </source>
</reference>
<dbReference type="Proteomes" id="UP000824120">
    <property type="component" value="Chromosome 2"/>
</dbReference>